<reference evidence="2 3" key="1">
    <citation type="journal article" date="2024" name="Microbiol. Resour. Announc.">
        <title>Genome annotations for the ascomycete fungi Trichoderma harzianum, Trichoderma aggressivum, and Purpureocillium lilacinum.</title>
        <authorList>
            <person name="Beijen E.P.W."/>
            <person name="Ohm R.A."/>
        </authorList>
    </citation>
    <scope>NUCLEOTIDE SEQUENCE [LARGE SCALE GENOMIC DNA]</scope>
    <source>
        <strain evidence="2 3">CBS 150709</strain>
    </source>
</reference>
<evidence type="ECO:0000313" key="2">
    <source>
        <dbReference type="EMBL" id="KAK4087036.1"/>
    </source>
</evidence>
<feature type="region of interest" description="Disordered" evidence="1">
    <location>
        <begin position="287"/>
        <end position="320"/>
    </location>
</feature>
<name>A0ABR0BSY7_PURLI</name>
<dbReference type="Proteomes" id="UP001287286">
    <property type="component" value="Unassembled WGS sequence"/>
</dbReference>
<accession>A0ABR0BSY7</accession>
<comment type="caution">
    <text evidence="2">The sequence shown here is derived from an EMBL/GenBank/DDBJ whole genome shotgun (WGS) entry which is preliminary data.</text>
</comment>
<protein>
    <submittedName>
        <fullName evidence="2">Uncharacterized protein</fullName>
    </submittedName>
</protein>
<evidence type="ECO:0000313" key="3">
    <source>
        <dbReference type="Proteomes" id="UP001287286"/>
    </source>
</evidence>
<organism evidence="2 3">
    <name type="scientific">Purpureocillium lilacinum</name>
    <name type="common">Paecilomyces lilacinus</name>
    <dbReference type="NCBI Taxonomy" id="33203"/>
    <lineage>
        <taxon>Eukaryota</taxon>
        <taxon>Fungi</taxon>
        <taxon>Dikarya</taxon>
        <taxon>Ascomycota</taxon>
        <taxon>Pezizomycotina</taxon>
        <taxon>Sordariomycetes</taxon>
        <taxon>Hypocreomycetidae</taxon>
        <taxon>Hypocreales</taxon>
        <taxon>Ophiocordycipitaceae</taxon>
        <taxon>Purpureocillium</taxon>
    </lineage>
</organism>
<feature type="compositionally biased region" description="Basic and acidic residues" evidence="1">
    <location>
        <begin position="309"/>
        <end position="320"/>
    </location>
</feature>
<evidence type="ECO:0000256" key="1">
    <source>
        <dbReference type="SAM" id="MobiDB-lite"/>
    </source>
</evidence>
<keyword evidence="3" id="KW-1185">Reference proteome</keyword>
<dbReference type="EMBL" id="JAWRVI010000035">
    <property type="protein sequence ID" value="KAK4087036.1"/>
    <property type="molecule type" value="Genomic_DNA"/>
</dbReference>
<proteinExistence type="predicted"/>
<sequence>MWSCSSHVFLGLNVWLKRIAEIVEPKEGLGEDGAHCTADARNWGLGYGNQQPGPVLLAIRAGLRLILAACLVPGWYMTPERRRAVLQDCLLARRWIRRAAVDMRLPRQGKGRIQLSASRPAGCRCNRRRATQTLVIKAATLRLNGIFAVRGLRIDGSYRMMCSSTAHVPLHCRSLGSRLILALPFPLPFASVKKNPDPCLPVNQTPHEAAVLPVAASHALLGPVRNYIRTDAPPRRQGHMNAIMDWFYASKLNRTRGAPTTARVARTHPHPARARVSLLGARVPVPESFLQKDPGPRVRVPGSGSARHGSFDRRIPDTPR</sequence>
<gene>
    <name evidence="2" type="ORF">Purlil1_8555</name>
</gene>